<name>A0A367IML0_RHIST</name>
<evidence type="ECO:0000256" key="1">
    <source>
        <dbReference type="ARBA" id="ARBA00007727"/>
    </source>
</evidence>
<feature type="non-terminal residue" evidence="3">
    <location>
        <position position="1"/>
    </location>
</feature>
<comment type="similarity">
    <text evidence="1">Belongs to the PC-esterase family. TBL subfamily.</text>
</comment>
<evidence type="ECO:0000259" key="2">
    <source>
        <dbReference type="Pfam" id="PF13839"/>
    </source>
</evidence>
<evidence type="ECO:0000313" key="4">
    <source>
        <dbReference type="Proteomes" id="UP000253551"/>
    </source>
</evidence>
<protein>
    <recommendedName>
        <fullName evidence="2">Trichome birefringence-like C-terminal domain-containing protein</fullName>
    </recommendedName>
</protein>
<dbReference type="Pfam" id="PF13839">
    <property type="entry name" value="PC-Esterase"/>
    <property type="match status" value="1"/>
</dbReference>
<keyword evidence="4" id="KW-1185">Reference proteome</keyword>
<dbReference type="EMBL" id="PJQM01006913">
    <property type="protein sequence ID" value="RCH78908.1"/>
    <property type="molecule type" value="Genomic_DNA"/>
</dbReference>
<evidence type="ECO:0000313" key="3">
    <source>
        <dbReference type="EMBL" id="RCH78908.1"/>
    </source>
</evidence>
<dbReference type="PANTHER" id="PTHR32285:SF48">
    <property type="entry name" value="PROTEIN TRICHOME BIREFRINGENCE-LIKE 19"/>
    <property type="match status" value="1"/>
</dbReference>
<dbReference type="InterPro" id="IPR026057">
    <property type="entry name" value="TBL_C"/>
</dbReference>
<dbReference type="PANTHER" id="PTHR32285">
    <property type="entry name" value="PROTEIN TRICHOME BIREFRINGENCE-LIKE 9-RELATED"/>
    <property type="match status" value="1"/>
</dbReference>
<dbReference type="Proteomes" id="UP000253551">
    <property type="component" value="Unassembled WGS sequence"/>
</dbReference>
<dbReference type="GO" id="GO:0016413">
    <property type="term" value="F:O-acetyltransferase activity"/>
    <property type="evidence" value="ECO:0007669"/>
    <property type="project" value="InterPro"/>
</dbReference>
<organism evidence="3 4">
    <name type="scientific">Rhizopus stolonifer</name>
    <name type="common">Rhizopus nigricans</name>
    <dbReference type="NCBI Taxonomy" id="4846"/>
    <lineage>
        <taxon>Eukaryota</taxon>
        <taxon>Fungi</taxon>
        <taxon>Fungi incertae sedis</taxon>
        <taxon>Mucoromycota</taxon>
        <taxon>Mucoromycotina</taxon>
        <taxon>Mucoromycetes</taxon>
        <taxon>Mucorales</taxon>
        <taxon>Mucorineae</taxon>
        <taxon>Rhizopodaceae</taxon>
        <taxon>Rhizopus</taxon>
    </lineage>
</organism>
<dbReference type="AlphaFoldDB" id="A0A367IML0"/>
<accession>A0A367IML0</accession>
<dbReference type="InterPro" id="IPR029962">
    <property type="entry name" value="TBL"/>
</dbReference>
<reference evidence="3 4" key="1">
    <citation type="journal article" date="2018" name="G3 (Bethesda)">
        <title>Phylogenetic and Phylogenomic Definition of Rhizopus Species.</title>
        <authorList>
            <person name="Gryganskyi A.P."/>
            <person name="Golan J."/>
            <person name="Dolatabadi S."/>
            <person name="Mondo S."/>
            <person name="Robb S."/>
            <person name="Idnurm A."/>
            <person name="Muszewska A."/>
            <person name="Steczkiewicz K."/>
            <person name="Masonjones S."/>
            <person name="Liao H.L."/>
            <person name="Gajdeczka M.T."/>
            <person name="Anike F."/>
            <person name="Vuek A."/>
            <person name="Anishchenko I.M."/>
            <person name="Voigt K."/>
            <person name="de Hoog G.S."/>
            <person name="Smith M.E."/>
            <person name="Heitman J."/>
            <person name="Vilgalys R."/>
            <person name="Stajich J.E."/>
        </authorList>
    </citation>
    <scope>NUCLEOTIDE SEQUENCE [LARGE SCALE GENOMIC DNA]</scope>
    <source>
        <strain evidence="3 4">LSU 92-RS-03</strain>
    </source>
</reference>
<feature type="domain" description="Trichome birefringence-like C-terminal" evidence="2">
    <location>
        <begin position="3"/>
        <end position="157"/>
    </location>
</feature>
<gene>
    <name evidence="3" type="ORF">CU098_000434</name>
</gene>
<sequence>VHALSKFDYIVINTGPHWHPNIHWGPNASEEELLAAFKRAMAVVLDYLQQNLQPHQKVWIRTTPYGHARCSQFREPQLNPLAPSGQTGEYEWHLFPKFDQIWKELLNSESEKDPRFDMFDIAGMSNQRGDAHSKPDVDCLHTCIPGPVDEWNRLLYHEIMKSA</sequence>
<comment type="caution">
    <text evidence="3">The sequence shown here is derived from an EMBL/GenBank/DDBJ whole genome shotgun (WGS) entry which is preliminary data.</text>
</comment>
<proteinExistence type="inferred from homology"/>
<dbReference type="STRING" id="4846.A0A367IML0"/>
<dbReference type="OrthoDB" id="630188at2759"/>